<protein>
    <submittedName>
        <fullName evidence="2">Uncharacterized protein</fullName>
    </submittedName>
</protein>
<proteinExistence type="predicted"/>
<dbReference type="OMA" id="FPNEEAM"/>
<reference evidence="2" key="1">
    <citation type="submission" date="2025-08" db="UniProtKB">
        <authorList>
            <consortium name="RefSeq"/>
        </authorList>
    </citation>
    <scope>IDENTIFICATION</scope>
</reference>
<feature type="compositionally biased region" description="Polar residues" evidence="1">
    <location>
        <begin position="129"/>
        <end position="140"/>
    </location>
</feature>
<dbReference type="PaxDb" id="4097-A0A1S4C1H5"/>
<sequence>MNPSKSQKFEMVSTSKTVKHAYVPLGALARGRGKSFRAFGSVRVNAEQRISIGKNKNYIVVASDQNKLAQKDSIGPPGFDPILECDASLPDEEAMEGTRRSEISPYEFEKAKKVRVNAEHRTSIRKNKNYNAVASNQNKLAQKDSLGPPGFDPILEFDASFPNEEAMQGTQRSKTSPYEYERPKK</sequence>
<dbReference type="RefSeq" id="XP_016495010.1">
    <property type="nucleotide sequence ID" value="XM_016639524.1"/>
</dbReference>
<dbReference type="KEGG" id="nta:107814173"/>
<evidence type="ECO:0000256" key="1">
    <source>
        <dbReference type="SAM" id="MobiDB-lite"/>
    </source>
</evidence>
<organism evidence="2">
    <name type="scientific">Nicotiana tabacum</name>
    <name type="common">Common tobacco</name>
    <dbReference type="NCBI Taxonomy" id="4097"/>
    <lineage>
        <taxon>Eukaryota</taxon>
        <taxon>Viridiplantae</taxon>
        <taxon>Streptophyta</taxon>
        <taxon>Embryophyta</taxon>
        <taxon>Tracheophyta</taxon>
        <taxon>Spermatophyta</taxon>
        <taxon>Magnoliopsida</taxon>
        <taxon>eudicotyledons</taxon>
        <taxon>Gunneridae</taxon>
        <taxon>Pentapetalae</taxon>
        <taxon>asterids</taxon>
        <taxon>lamiids</taxon>
        <taxon>Solanales</taxon>
        <taxon>Solanaceae</taxon>
        <taxon>Nicotianoideae</taxon>
        <taxon>Nicotianeae</taxon>
        <taxon>Nicotiana</taxon>
    </lineage>
</organism>
<accession>A0A1S4C1H5</accession>
<gene>
    <name evidence="2" type="primary">LOC107814173</name>
</gene>
<dbReference type="OrthoDB" id="1304615at2759"/>
<dbReference type="AlphaFoldDB" id="A0A1S4C1H5"/>
<dbReference type="STRING" id="4097.A0A1S4C1H5"/>
<feature type="region of interest" description="Disordered" evidence="1">
    <location>
        <begin position="120"/>
        <end position="185"/>
    </location>
</feature>
<name>A0A1S4C1H5_TOBAC</name>
<evidence type="ECO:0000313" key="2">
    <source>
        <dbReference type="RefSeq" id="XP_016495010.1"/>
    </source>
</evidence>